<dbReference type="KEGG" id="agf:ET445_10965"/>
<dbReference type="EMBL" id="CP035491">
    <property type="protein sequence ID" value="QAY73788.1"/>
    <property type="molecule type" value="Genomic_DNA"/>
</dbReference>
<dbReference type="RefSeq" id="WP_129191292.1">
    <property type="nucleotide sequence ID" value="NZ_CP035491.1"/>
</dbReference>
<name>A0A4P6FTA2_9MICO</name>
<dbReference type="Proteomes" id="UP000291259">
    <property type="component" value="Chromosome"/>
</dbReference>
<keyword evidence="2" id="KW-0812">Transmembrane</keyword>
<proteinExistence type="predicted"/>
<protein>
    <recommendedName>
        <fullName evidence="6">LVIVD repeat-containing protein</fullName>
    </recommendedName>
</protein>
<feature type="transmembrane region" description="Helical" evidence="2">
    <location>
        <begin position="600"/>
        <end position="621"/>
    </location>
</feature>
<organism evidence="4 5">
    <name type="scientific">Agromyces protaetiae</name>
    <dbReference type="NCBI Taxonomy" id="2509455"/>
    <lineage>
        <taxon>Bacteria</taxon>
        <taxon>Bacillati</taxon>
        <taxon>Actinomycetota</taxon>
        <taxon>Actinomycetes</taxon>
        <taxon>Micrococcales</taxon>
        <taxon>Microbacteriaceae</taxon>
        <taxon>Agromyces</taxon>
    </lineage>
</organism>
<feature type="compositionally biased region" description="Low complexity" evidence="1">
    <location>
        <begin position="631"/>
        <end position="641"/>
    </location>
</feature>
<keyword evidence="2" id="KW-1133">Transmembrane helix</keyword>
<evidence type="ECO:0000256" key="3">
    <source>
        <dbReference type="SAM" id="SignalP"/>
    </source>
</evidence>
<feature type="compositionally biased region" description="Acidic residues" evidence="1">
    <location>
        <begin position="648"/>
        <end position="658"/>
    </location>
</feature>
<evidence type="ECO:0000313" key="4">
    <source>
        <dbReference type="EMBL" id="QAY73788.1"/>
    </source>
</evidence>
<dbReference type="AlphaFoldDB" id="A0A4P6FTA2"/>
<feature type="signal peptide" evidence="3">
    <location>
        <begin position="1"/>
        <end position="26"/>
    </location>
</feature>
<evidence type="ECO:0000313" key="5">
    <source>
        <dbReference type="Proteomes" id="UP000291259"/>
    </source>
</evidence>
<dbReference type="OrthoDB" id="4300819at2"/>
<sequence>MRRVAARFAFGAIGALGAALALLVPAAPVAASPTASDGRDPAIGPGLEWVAHRDNPFRRGDDPDFINSDLAFSGDHLIQGNYDGFSVWDIADPANPELRSAFECAGGQGDVSAVGNLVIVSIDETMSSDACDAVRVPETSQNWEGLRVFDIADPAAPRYVASVRTRCGSHTHTVVPDPADPGSVLVYVSAYSRGASLNCTGRNPLQIVRIPLAAPEQAAIAGELDLFDDATAFGPGDRVPGGADTRSTTGCHDITAYPAKQLAVAACRGDGLLLSIVDPLHPVVLQRMRDANVAFWHSGIFDNDATAVVFQDELGDGFINTCSPAFGGDRGADALWSFDSAGSLVHQSYFKIGRTHSDLEKCVAHSGGLIPVPDRFVIAQAWLEGGVSVIDFTDPAAPAELTFFDRPTYGYSMPYTAGIWAVYFYDGYLYASDMYEGLEVLRLTDPMFADAARYDPGELNPQSQPTYAWVWRDAPVVPADAAARSALTPLALSPSTVSAGASPTVEVSLPTGSLEPGETVDVWWMPTRTVLATARADASGALPATTVTPPGPLTAGGYDLVARGDRTADRLALGVLEAEAPPPEPTPVASGEEEGGVNGWLVALLVVAGVAIVLAAAAVALRARAVRRGRAAAADSAADSADGPETREEPEEPPSEST</sequence>
<evidence type="ECO:0000256" key="1">
    <source>
        <dbReference type="SAM" id="MobiDB-lite"/>
    </source>
</evidence>
<feature type="region of interest" description="Disordered" evidence="1">
    <location>
        <begin position="631"/>
        <end position="658"/>
    </location>
</feature>
<keyword evidence="3" id="KW-0732">Signal</keyword>
<evidence type="ECO:0000256" key="2">
    <source>
        <dbReference type="SAM" id="Phobius"/>
    </source>
</evidence>
<gene>
    <name evidence="4" type="ORF">ET445_10965</name>
</gene>
<reference evidence="4 5" key="1">
    <citation type="submission" date="2019-01" db="EMBL/GenBank/DDBJ databases">
        <title>Genome sequencing of strain FW100M-8.</title>
        <authorList>
            <person name="Heo J."/>
            <person name="Kim S.-J."/>
            <person name="Kim J.-S."/>
            <person name="Hong S.-B."/>
            <person name="Kwon S.-W."/>
        </authorList>
    </citation>
    <scope>NUCLEOTIDE SEQUENCE [LARGE SCALE GENOMIC DNA]</scope>
    <source>
        <strain evidence="4 5">FW100M-8</strain>
    </source>
</reference>
<keyword evidence="2" id="KW-0472">Membrane</keyword>
<keyword evidence="5" id="KW-1185">Reference proteome</keyword>
<feature type="chain" id="PRO_5038633047" description="LVIVD repeat-containing protein" evidence="3">
    <location>
        <begin position="27"/>
        <end position="658"/>
    </location>
</feature>
<accession>A0A4P6FTA2</accession>
<evidence type="ECO:0008006" key="6">
    <source>
        <dbReference type="Google" id="ProtNLM"/>
    </source>
</evidence>